<evidence type="ECO:0000313" key="1">
    <source>
        <dbReference type="EMBL" id="PIR70064.1"/>
    </source>
</evidence>
<reference evidence="2" key="1">
    <citation type="submission" date="2017-09" db="EMBL/GenBank/DDBJ databases">
        <title>Depth-based differentiation of microbial function through sediment-hosted aquifers and enrichment of novel symbionts in the deep terrestrial subsurface.</title>
        <authorList>
            <person name="Probst A.J."/>
            <person name="Ladd B."/>
            <person name="Jarett J.K."/>
            <person name="Geller-Mcgrath D.E."/>
            <person name="Sieber C.M.K."/>
            <person name="Emerson J.B."/>
            <person name="Anantharaman K."/>
            <person name="Thomas B.C."/>
            <person name="Malmstrom R."/>
            <person name="Stieglmeier M."/>
            <person name="Klingl A."/>
            <person name="Woyke T."/>
            <person name="Ryan C.M."/>
            <person name="Banfield J.F."/>
        </authorList>
    </citation>
    <scope>NUCLEOTIDE SEQUENCE [LARGE SCALE GENOMIC DNA]</scope>
</reference>
<gene>
    <name evidence="1" type="ORF">COU46_03520</name>
</gene>
<protein>
    <submittedName>
        <fullName evidence="1">Uncharacterized protein</fullName>
    </submittedName>
</protein>
<dbReference type="AlphaFoldDB" id="A0A2H0TGG7"/>
<name>A0A2H0TGG7_9BACT</name>
<proteinExistence type="predicted"/>
<evidence type="ECO:0000313" key="2">
    <source>
        <dbReference type="Proteomes" id="UP000229383"/>
    </source>
</evidence>
<accession>A0A2H0TGG7</accession>
<dbReference type="Proteomes" id="UP000229383">
    <property type="component" value="Unassembled WGS sequence"/>
</dbReference>
<dbReference type="EMBL" id="PFCN01000039">
    <property type="protein sequence ID" value="PIR70064.1"/>
    <property type="molecule type" value="Genomic_DNA"/>
</dbReference>
<sequence>MKKCVHCGDAARERECKKCPTTSIPAPPECKDCHEETSHGTIDIPRFMGGNTPLPNSASYAG</sequence>
<comment type="caution">
    <text evidence="1">The sequence shown here is derived from an EMBL/GenBank/DDBJ whole genome shotgun (WGS) entry which is preliminary data.</text>
</comment>
<organism evidence="1 2">
    <name type="scientific">Candidatus Niyogibacteria bacterium CG10_big_fil_rev_8_21_14_0_10_42_19</name>
    <dbReference type="NCBI Taxonomy" id="1974725"/>
    <lineage>
        <taxon>Bacteria</taxon>
        <taxon>Candidatus Niyogiibacteriota</taxon>
    </lineage>
</organism>